<keyword evidence="2" id="KW-1185">Reference proteome</keyword>
<organism evidence="1 2">
    <name type="scientific">Anaerobacillus alkalidiazotrophicus</name>
    <dbReference type="NCBI Taxonomy" id="472963"/>
    <lineage>
        <taxon>Bacteria</taxon>
        <taxon>Bacillati</taxon>
        <taxon>Bacillota</taxon>
        <taxon>Bacilli</taxon>
        <taxon>Bacillales</taxon>
        <taxon>Bacillaceae</taxon>
        <taxon>Anaerobacillus</taxon>
    </lineage>
</organism>
<protein>
    <submittedName>
        <fullName evidence="1">Uncharacterized protein</fullName>
    </submittedName>
</protein>
<sequence length="64" mass="6969">MKTDGTILEENVEQIAVTPFIDKSMRVGAIDEVTVKEGGIMDELIPISGFLLEQSSYALALNLN</sequence>
<proteinExistence type="predicted"/>
<evidence type="ECO:0000313" key="2">
    <source>
        <dbReference type="Proteomes" id="UP000180057"/>
    </source>
</evidence>
<name>A0A1S2M8D0_9BACI</name>
<dbReference type="RefSeq" id="WP_071389237.1">
    <property type="nucleotide sequence ID" value="NZ_MLQS01000007.1"/>
</dbReference>
<evidence type="ECO:0000313" key="1">
    <source>
        <dbReference type="EMBL" id="OIJ20763.1"/>
    </source>
</evidence>
<dbReference type="Proteomes" id="UP000180057">
    <property type="component" value="Unassembled WGS sequence"/>
</dbReference>
<reference evidence="1 2" key="1">
    <citation type="submission" date="2016-10" db="EMBL/GenBank/DDBJ databases">
        <title>Draft genome sequences of four alkaliphilic bacteria belonging to the Anaerobacillus genus.</title>
        <authorList>
            <person name="Bassil N.M."/>
            <person name="Lloyd J.R."/>
        </authorList>
    </citation>
    <scope>NUCLEOTIDE SEQUENCE [LARGE SCALE GENOMIC DNA]</scope>
    <source>
        <strain evidence="1 2">DSM 22531</strain>
    </source>
</reference>
<accession>A0A1S2M8D0</accession>
<gene>
    <name evidence="1" type="ORF">BKP45_08160</name>
</gene>
<dbReference type="EMBL" id="MLQS01000007">
    <property type="protein sequence ID" value="OIJ20763.1"/>
    <property type="molecule type" value="Genomic_DNA"/>
</dbReference>
<comment type="caution">
    <text evidence="1">The sequence shown here is derived from an EMBL/GenBank/DDBJ whole genome shotgun (WGS) entry which is preliminary data.</text>
</comment>
<dbReference type="AlphaFoldDB" id="A0A1S2M8D0"/>